<proteinExistence type="predicted"/>
<dbReference type="PROSITE" id="PS51257">
    <property type="entry name" value="PROKAR_LIPOPROTEIN"/>
    <property type="match status" value="1"/>
</dbReference>
<dbReference type="SUPFAM" id="SSF51658">
    <property type="entry name" value="Xylose isomerase-like"/>
    <property type="match status" value="1"/>
</dbReference>
<gene>
    <name evidence="2" type="ORF">K3177_07145</name>
</gene>
<dbReference type="Gene3D" id="3.20.20.150">
    <property type="entry name" value="Divalent-metal-dependent TIM barrel enzymes"/>
    <property type="match status" value="1"/>
</dbReference>
<dbReference type="Proteomes" id="UP000776651">
    <property type="component" value="Unassembled WGS sequence"/>
</dbReference>
<organism evidence="2 3">
    <name type="scientific">Qipengyuania pacifica</name>
    <dbReference type="NCBI Taxonomy" id="2860199"/>
    <lineage>
        <taxon>Bacteria</taxon>
        <taxon>Pseudomonadati</taxon>
        <taxon>Pseudomonadota</taxon>
        <taxon>Alphaproteobacteria</taxon>
        <taxon>Sphingomonadales</taxon>
        <taxon>Erythrobacteraceae</taxon>
        <taxon>Qipengyuania</taxon>
    </lineage>
</organism>
<comment type="caution">
    <text evidence="2">The sequence shown here is derived from an EMBL/GenBank/DDBJ whole genome shotgun (WGS) entry which is preliminary data.</text>
</comment>
<reference evidence="2 3" key="1">
    <citation type="submission" date="2021-08" db="EMBL/GenBank/DDBJ databases">
        <title>Comparative Genomics Analysis of the Genus Qipengyuania Reveals Extensive Genetic Diversity and Metabolic Versatility, Including the Description of Fifteen Novel Species.</title>
        <authorList>
            <person name="Liu Y."/>
        </authorList>
    </citation>
    <scope>NUCLEOTIDE SEQUENCE [LARGE SCALE GENOMIC DNA]</scope>
    <source>
        <strain evidence="2 3">GH25</strain>
    </source>
</reference>
<sequence>MRTLLAAFLLGTTACSTPVIEPGPIVGAQLYTVRESMAADPLATLRRVADLGYREVEIAGTFGAKPEAICQQTRALELRVAAVHADWPLLRTDPAAAIAETRALCSDTLILAWLPEDQRQTLAQWRDWVEQLNLIADLAEREGVRIAYHAHDFEFAEIDGIRPIDLLMDELDPRIGFELDTYWLAYAGEDSLRFLRRHADRVTHLHLKDMAGDGSMADVGEGTLPLAQIIIQAQRQGVRHFLVERDDASDPWASLAASLDSLRAMPLQQDTTSNAFRSANP</sequence>
<feature type="domain" description="Xylose isomerase-like TIM barrel" evidence="1">
    <location>
        <begin position="47"/>
        <end position="263"/>
    </location>
</feature>
<evidence type="ECO:0000313" key="2">
    <source>
        <dbReference type="EMBL" id="MBX7488286.1"/>
    </source>
</evidence>
<dbReference type="InterPro" id="IPR036237">
    <property type="entry name" value="Xyl_isomerase-like_sf"/>
</dbReference>
<dbReference type="InterPro" id="IPR013022">
    <property type="entry name" value="Xyl_isomerase-like_TIM-brl"/>
</dbReference>
<evidence type="ECO:0000259" key="1">
    <source>
        <dbReference type="Pfam" id="PF01261"/>
    </source>
</evidence>
<keyword evidence="2" id="KW-0413">Isomerase</keyword>
<dbReference type="EMBL" id="JAIGNQ010000002">
    <property type="protein sequence ID" value="MBX7488286.1"/>
    <property type="molecule type" value="Genomic_DNA"/>
</dbReference>
<protein>
    <submittedName>
        <fullName evidence="2">Sugar phosphate isomerase/epimerase</fullName>
    </submittedName>
</protein>
<dbReference type="Pfam" id="PF01261">
    <property type="entry name" value="AP_endonuc_2"/>
    <property type="match status" value="1"/>
</dbReference>
<accession>A0ABS7JGV2</accession>
<dbReference type="PANTHER" id="PTHR12110">
    <property type="entry name" value="HYDROXYPYRUVATE ISOMERASE"/>
    <property type="match status" value="1"/>
</dbReference>
<evidence type="ECO:0000313" key="3">
    <source>
        <dbReference type="Proteomes" id="UP000776651"/>
    </source>
</evidence>
<name>A0ABS7JGV2_9SPHN</name>
<dbReference type="RefSeq" id="WP_221597707.1">
    <property type="nucleotide sequence ID" value="NZ_JAIGNQ010000002.1"/>
</dbReference>
<dbReference type="PANTHER" id="PTHR12110:SF41">
    <property type="entry name" value="INOSOSE DEHYDRATASE"/>
    <property type="match status" value="1"/>
</dbReference>
<keyword evidence="3" id="KW-1185">Reference proteome</keyword>
<dbReference type="InterPro" id="IPR050312">
    <property type="entry name" value="IolE/XylAMocC-like"/>
</dbReference>
<dbReference type="GO" id="GO:0016853">
    <property type="term" value="F:isomerase activity"/>
    <property type="evidence" value="ECO:0007669"/>
    <property type="project" value="UniProtKB-KW"/>
</dbReference>